<name>A0A2G2WAN4_CAPBA</name>
<organism evidence="1 2">
    <name type="scientific">Capsicum baccatum</name>
    <name type="common">Peruvian pepper</name>
    <dbReference type="NCBI Taxonomy" id="33114"/>
    <lineage>
        <taxon>Eukaryota</taxon>
        <taxon>Viridiplantae</taxon>
        <taxon>Streptophyta</taxon>
        <taxon>Embryophyta</taxon>
        <taxon>Tracheophyta</taxon>
        <taxon>Spermatophyta</taxon>
        <taxon>Magnoliopsida</taxon>
        <taxon>eudicotyledons</taxon>
        <taxon>Gunneridae</taxon>
        <taxon>Pentapetalae</taxon>
        <taxon>asterids</taxon>
        <taxon>lamiids</taxon>
        <taxon>Solanales</taxon>
        <taxon>Solanaceae</taxon>
        <taxon>Solanoideae</taxon>
        <taxon>Capsiceae</taxon>
        <taxon>Capsicum</taxon>
    </lineage>
</organism>
<sequence length="136" mass="15370">MNILFHPLTPLILWNTSIDPTKIPDPPIPSYTLTIYNLYLFEKSKFKDYDSLLGIRFAGYQARANHLASVLENGDAISANGILVRPHDEHESKVANEKDLASNARIGALTNSYHMSQGPLRWKHSQQNFSIPRVEP</sequence>
<reference evidence="1 2" key="1">
    <citation type="journal article" date="2017" name="Genome Biol.">
        <title>New reference genome sequences of hot pepper reveal the massive evolution of plant disease-resistance genes by retroduplication.</title>
        <authorList>
            <person name="Kim S."/>
            <person name="Park J."/>
            <person name="Yeom S.I."/>
            <person name="Kim Y.M."/>
            <person name="Seo E."/>
            <person name="Kim K.T."/>
            <person name="Kim M.S."/>
            <person name="Lee J.M."/>
            <person name="Cheong K."/>
            <person name="Shin H.S."/>
            <person name="Kim S.B."/>
            <person name="Han K."/>
            <person name="Lee J."/>
            <person name="Park M."/>
            <person name="Lee H.A."/>
            <person name="Lee H.Y."/>
            <person name="Lee Y."/>
            <person name="Oh S."/>
            <person name="Lee J.H."/>
            <person name="Choi E."/>
            <person name="Choi E."/>
            <person name="Lee S.E."/>
            <person name="Jeon J."/>
            <person name="Kim H."/>
            <person name="Choi G."/>
            <person name="Song H."/>
            <person name="Lee J."/>
            <person name="Lee S.C."/>
            <person name="Kwon J.K."/>
            <person name="Lee H.Y."/>
            <person name="Koo N."/>
            <person name="Hong Y."/>
            <person name="Kim R.W."/>
            <person name="Kang W.H."/>
            <person name="Huh J.H."/>
            <person name="Kang B.C."/>
            <person name="Yang T.J."/>
            <person name="Lee Y.H."/>
            <person name="Bennetzen J.L."/>
            <person name="Choi D."/>
        </authorList>
    </citation>
    <scope>NUCLEOTIDE SEQUENCE [LARGE SCALE GENOMIC DNA]</scope>
    <source>
        <strain evidence="2">cv. PBC81</strain>
    </source>
</reference>
<protein>
    <submittedName>
        <fullName evidence="1">Uncharacterized protein</fullName>
    </submittedName>
</protein>
<gene>
    <name evidence="1" type="ORF">CQW23_16338</name>
</gene>
<evidence type="ECO:0000313" key="2">
    <source>
        <dbReference type="Proteomes" id="UP000224567"/>
    </source>
</evidence>
<comment type="caution">
    <text evidence="1">The sequence shown here is derived from an EMBL/GenBank/DDBJ whole genome shotgun (WGS) entry which is preliminary data.</text>
</comment>
<proteinExistence type="predicted"/>
<keyword evidence="2" id="KW-1185">Reference proteome</keyword>
<dbReference type="EMBL" id="MLFT02000007">
    <property type="protein sequence ID" value="PHT42313.1"/>
    <property type="molecule type" value="Genomic_DNA"/>
</dbReference>
<evidence type="ECO:0000313" key="1">
    <source>
        <dbReference type="EMBL" id="PHT42313.1"/>
    </source>
</evidence>
<reference evidence="2" key="2">
    <citation type="journal article" date="2017" name="J. Anim. Genet.">
        <title>Multiple reference genome sequences of hot pepper reveal the massive evolution of plant disease resistance genes by retroduplication.</title>
        <authorList>
            <person name="Kim S."/>
            <person name="Park J."/>
            <person name="Yeom S.-I."/>
            <person name="Kim Y.-M."/>
            <person name="Seo E."/>
            <person name="Kim K.-T."/>
            <person name="Kim M.-S."/>
            <person name="Lee J.M."/>
            <person name="Cheong K."/>
            <person name="Shin H.-S."/>
            <person name="Kim S.-B."/>
            <person name="Han K."/>
            <person name="Lee J."/>
            <person name="Park M."/>
            <person name="Lee H.-A."/>
            <person name="Lee H.-Y."/>
            <person name="Lee Y."/>
            <person name="Oh S."/>
            <person name="Lee J.H."/>
            <person name="Choi E."/>
            <person name="Choi E."/>
            <person name="Lee S.E."/>
            <person name="Jeon J."/>
            <person name="Kim H."/>
            <person name="Choi G."/>
            <person name="Song H."/>
            <person name="Lee J."/>
            <person name="Lee S.-C."/>
            <person name="Kwon J.-K."/>
            <person name="Lee H.-Y."/>
            <person name="Koo N."/>
            <person name="Hong Y."/>
            <person name="Kim R.W."/>
            <person name="Kang W.-H."/>
            <person name="Huh J.H."/>
            <person name="Kang B.-C."/>
            <person name="Yang T.-J."/>
            <person name="Lee Y.-H."/>
            <person name="Bennetzen J.L."/>
            <person name="Choi D."/>
        </authorList>
    </citation>
    <scope>NUCLEOTIDE SEQUENCE [LARGE SCALE GENOMIC DNA]</scope>
    <source>
        <strain evidence="2">cv. PBC81</strain>
    </source>
</reference>
<dbReference type="OrthoDB" id="851873at2759"/>
<dbReference type="AlphaFoldDB" id="A0A2G2WAN4"/>
<accession>A0A2G2WAN4</accession>
<dbReference type="Proteomes" id="UP000224567">
    <property type="component" value="Unassembled WGS sequence"/>
</dbReference>